<dbReference type="OrthoDB" id="48943at2759"/>
<gene>
    <name evidence="7" type="ORF">GPUH_LOCUS23049</name>
</gene>
<dbReference type="InterPro" id="IPR023299">
    <property type="entry name" value="ATPase_P-typ_cyto_dom_N"/>
</dbReference>
<evidence type="ECO:0000256" key="4">
    <source>
        <dbReference type="ARBA" id="ARBA00022840"/>
    </source>
</evidence>
<evidence type="ECO:0000256" key="1">
    <source>
        <dbReference type="ARBA" id="ARBA00004141"/>
    </source>
</evidence>
<evidence type="ECO:0000256" key="5">
    <source>
        <dbReference type="ARBA" id="ARBA00022842"/>
    </source>
</evidence>
<dbReference type="PANTHER" id="PTHR45630">
    <property type="entry name" value="CATION-TRANSPORTING ATPASE-RELATED"/>
    <property type="match status" value="1"/>
</dbReference>
<dbReference type="GO" id="GO:0005789">
    <property type="term" value="C:endoplasmic reticulum membrane"/>
    <property type="evidence" value="ECO:0007669"/>
    <property type="project" value="TreeGrafter"/>
</dbReference>
<accession>A0A3P7NE06</accession>
<protein>
    <submittedName>
        <fullName evidence="7">Uncharacterized protein</fullName>
    </submittedName>
</protein>
<dbReference type="Gene3D" id="3.40.1110.10">
    <property type="entry name" value="Calcium-transporting ATPase, cytoplasmic domain N"/>
    <property type="match status" value="1"/>
</dbReference>
<keyword evidence="5" id="KW-0460">Magnesium</keyword>
<keyword evidence="6" id="KW-1278">Translocase</keyword>
<dbReference type="InterPro" id="IPR006544">
    <property type="entry name" value="P-type_TPase_V"/>
</dbReference>
<dbReference type="GO" id="GO:0046872">
    <property type="term" value="F:metal ion binding"/>
    <property type="evidence" value="ECO:0007669"/>
    <property type="project" value="UniProtKB-KW"/>
</dbReference>
<keyword evidence="4" id="KW-0067">ATP-binding</keyword>
<dbReference type="GO" id="GO:0006874">
    <property type="term" value="P:intracellular calcium ion homeostasis"/>
    <property type="evidence" value="ECO:0007669"/>
    <property type="project" value="TreeGrafter"/>
</dbReference>
<dbReference type="PANTHER" id="PTHR45630:SF7">
    <property type="entry name" value="ENDOPLASMIC RETICULUM TRANSMEMBRANE HELIX TRANSLOCASE"/>
    <property type="match status" value="1"/>
</dbReference>
<evidence type="ECO:0000313" key="7">
    <source>
        <dbReference type="EMBL" id="VDN40904.1"/>
    </source>
</evidence>
<dbReference type="Proteomes" id="UP000271098">
    <property type="component" value="Unassembled WGS sequence"/>
</dbReference>
<evidence type="ECO:0000256" key="2">
    <source>
        <dbReference type="ARBA" id="ARBA00022723"/>
    </source>
</evidence>
<dbReference type="GO" id="GO:0019829">
    <property type="term" value="F:ATPase-coupled monoatomic cation transmembrane transporter activity"/>
    <property type="evidence" value="ECO:0007669"/>
    <property type="project" value="TreeGrafter"/>
</dbReference>
<sequence length="186" mass="20928">MLSLSSKGIIDIIKQYGSEWLDFSGVASASCVHPGDECHIYRTPHEAPPESVQVLVTCHSLVRFDDDLVGDPLEKACLSWADWNLTKNDTVIPKKSKMQPLKIFHRFHFCSALKRMTVIAGYLSPGTNETRHIVTVKGAPEMLECMYETVPKNYIQTYRHLTRQGARVLALGVKELGSLSHQEVKF</sequence>
<evidence type="ECO:0000256" key="3">
    <source>
        <dbReference type="ARBA" id="ARBA00022741"/>
    </source>
</evidence>
<dbReference type="AlphaFoldDB" id="A0A3P7NE06"/>
<dbReference type="SUPFAM" id="SSF81660">
    <property type="entry name" value="Metal cation-transporting ATPase, ATP-binding domain N"/>
    <property type="match status" value="1"/>
</dbReference>
<proteinExistence type="predicted"/>
<name>A0A3P7NE06_9BILA</name>
<evidence type="ECO:0000313" key="8">
    <source>
        <dbReference type="Proteomes" id="UP000271098"/>
    </source>
</evidence>
<keyword evidence="3" id="KW-0547">Nucleotide-binding</keyword>
<dbReference type="GO" id="GO:0005524">
    <property type="term" value="F:ATP binding"/>
    <property type="evidence" value="ECO:0007669"/>
    <property type="project" value="UniProtKB-KW"/>
</dbReference>
<reference evidence="7 8" key="1">
    <citation type="submission" date="2018-11" db="EMBL/GenBank/DDBJ databases">
        <authorList>
            <consortium name="Pathogen Informatics"/>
        </authorList>
    </citation>
    <scope>NUCLEOTIDE SEQUENCE [LARGE SCALE GENOMIC DNA]</scope>
</reference>
<keyword evidence="8" id="KW-1185">Reference proteome</keyword>
<organism evidence="7 8">
    <name type="scientific">Gongylonema pulchrum</name>
    <dbReference type="NCBI Taxonomy" id="637853"/>
    <lineage>
        <taxon>Eukaryota</taxon>
        <taxon>Metazoa</taxon>
        <taxon>Ecdysozoa</taxon>
        <taxon>Nematoda</taxon>
        <taxon>Chromadorea</taxon>
        <taxon>Rhabditida</taxon>
        <taxon>Spirurina</taxon>
        <taxon>Spiruromorpha</taxon>
        <taxon>Spiruroidea</taxon>
        <taxon>Gongylonematidae</taxon>
        <taxon>Gongylonema</taxon>
    </lineage>
</organism>
<comment type="subcellular location">
    <subcellularLocation>
        <location evidence="1">Membrane</location>
        <topology evidence="1">Multi-pass membrane protein</topology>
    </subcellularLocation>
</comment>
<keyword evidence="2" id="KW-0479">Metal-binding</keyword>
<dbReference type="GO" id="GO:0015662">
    <property type="term" value="F:P-type ion transporter activity"/>
    <property type="evidence" value="ECO:0007669"/>
    <property type="project" value="TreeGrafter"/>
</dbReference>
<dbReference type="EMBL" id="UYRT01096672">
    <property type="protein sequence ID" value="VDN40904.1"/>
    <property type="molecule type" value="Genomic_DNA"/>
</dbReference>
<evidence type="ECO:0000256" key="6">
    <source>
        <dbReference type="ARBA" id="ARBA00022967"/>
    </source>
</evidence>